<dbReference type="Proteomes" id="UP000199019">
    <property type="component" value="Unassembled WGS sequence"/>
</dbReference>
<name>A0A1H9T6A5_9MICO</name>
<dbReference type="Pfam" id="PF04306">
    <property type="entry name" value="DUF456"/>
    <property type="match status" value="1"/>
</dbReference>
<feature type="transmembrane region" description="Helical" evidence="1">
    <location>
        <begin position="78"/>
        <end position="111"/>
    </location>
</feature>
<dbReference type="EMBL" id="FOHB01000002">
    <property type="protein sequence ID" value="SER92627.1"/>
    <property type="molecule type" value="Genomic_DNA"/>
</dbReference>
<gene>
    <name evidence="2" type="ORF">SAMN05216199_1457</name>
</gene>
<dbReference type="STRING" id="587636.SAMN05216199_1457"/>
<feature type="transmembrane region" description="Helical" evidence="1">
    <location>
        <begin position="131"/>
        <end position="157"/>
    </location>
</feature>
<protein>
    <recommendedName>
        <fullName evidence="4">DUF456 domain-containing protein</fullName>
    </recommendedName>
</protein>
<dbReference type="OrthoDB" id="3577600at2"/>
<feature type="transmembrane region" description="Helical" evidence="1">
    <location>
        <begin position="12"/>
        <end position="38"/>
    </location>
</feature>
<dbReference type="RefSeq" id="WP_091756753.1">
    <property type="nucleotide sequence ID" value="NZ_FOHB01000002.1"/>
</dbReference>
<evidence type="ECO:0008006" key="4">
    <source>
        <dbReference type="Google" id="ProtNLM"/>
    </source>
</evidence>
<sequence>MTEIWVPATLIVIGLVGIVVPVLPGLLLVLGGVLLWAWEVSTPLSWWVFAASAVLYAAGVSLQYLVPGRRMRRAGVRTSTLALAVLLGVVGFFVIPVVGAAVGFVLGIYLVEHGRSRDARTAWNATKTALGAIFLSVGIELLAGLAITTTWVVGVLASR</sequence>
<feature type="transmembrane region" description="Helical" evidence="1">
    <location>
        <begin position="44"/>
        <end position="66"/>
    </location>
</feature>
<evidence type="ECO:0000313" key="2">
    <source>
        <dbReference type="EMBL" id="SER92627.1"/>
    </source>
</evidence>
<accession>A0A1H9T6A5</accession>
<dbReference type="InterPro" id="IPR007403">
    <property type="entry name" value="DUF456"/>
</dbReference>
<reference evidence="3" key="1">
    <citation type="submission" date="2016-10" db="EMBL/GenBank/DDBJ databases">
        <authorList>
            <person name="Varghese N."/>
            <person name="Submissions S."/>
        </authorList>
    </citation>
    <scope>NUCLEOTIDE SEQUENCE [LARGE SCALE GENOMIC DNA]</scope>
    <source>
        <strain evidence="3">CGMCC 1.6963</strain>
    </source>
</reference>
<proteinExistence type="predicted"/>
<keyword evidence="1" id="KW-0812">Transmembrane</keyword>
<keyword evidence="1" id="KW-0472">Membrane</keyword>
<dbReference type="AlphaFoldDB" id="A0A1H9T6A5"/>
<evidence type="ECO:0000313" key="3">
    <source>
        <dbReference type="Proteomes" id="UP000199019"/>
    </source>
</evidence>
<organism evidence="2 3">
    <name type="scientific">Pedococcus cremeus</name>
    <dbReference type="NCBI Taxonomy" id="587636"/>
    <lineage>
        <taxon>Bacteria</taxon>
        <taxon>Bacillati</taxon>
        <taxon>Actinomycetota</taxon>
        <taxon>Actinomycetes</taxon>
        <taxon>Micrococcales</taxon>
        <taxon>Intrasporangiaceae</taxon>
        <taxon>Pedococcus</taxon>
    </lineage>
</organism>
<keyword evidence="3" id="KW-1185">Reference proteome</keyword>
<keyword evidence="1" id="KW-1133">Transmembrane helix</keyword>
<evidence type="ECO:0000256" key="1">
    <source>
        <dbReference type="SAM" id="Phobius"/>
    </source>
</evidence>